<evidence type="ECO:0000256" key="1">
    <source>
        <dbReference type="SAM" id="MobiDB-lite"/>
    </source>
</evidence>
<protein>
    <submittedName>
        <fullName evidence="3">Uncharacterized protein</fullName>
    </submittedName>
</protein>
<sequence>MTGRLALLFGALAMGIAPLPAHAQLESIVRDGVRGAQSVETCEDGEKADTGRKVLGGILGGLARRTARKARLPSFTPVAEFSGELTTAIACKLDPEEQKQAAEATINATRGSETELRPAVGSSASWESESRDAVSGTSTVTGVEELSEDADCITVTDVVIVKGEETRAEKRMCRPPGSARYSIVA</sequence>
<feature type="signal peptide" evidence="2">
    <location>
        <begin position="1"/>
        <end position="23"/>
    </location>
</feature>
<dbReference type="AlphaFoldDB" id="A0A074MGF4"/>
<organism evidence="3 4">
    <name type="scientific">Erythrobacter litoralis</name>
    <dbReference type="NCBI Taxonomy" id="39960"/>
    <lineage>
        <taxon>Bacteria</taxon>
        <taxon>Pseudomonadati</taxon>
        <taxon>Pseudomonadota</taxon>
        <taxon>Alphaproteobacteria</taxon>
        <taxon>Sphingomonadales</taxon>
        <taxon>Erythrobacteraceae</taxon>
        <taxon>Erythrobacter/Porphyrobacter group</taxon>
        <taxon>Erythrobacter</taxon>
    </lineage>
</organism>
<dbReference type="Proteomes" id="UP000027866">
    <property type="component" value="Unassembled WGS sequence"/>
</dbReference>
<comment type="caution">
    <text evidence="3">The sequence shown here is derived from an EMBL/GenBank/DDBJ whole genome shotgun (WGS) entry which is preliminary data.</text>
</comment>
<evidence type="ECO:0000313" key="3">
    <source>
        <dbReference type="EMBL" id="KEO92534.1"/>
    </source>
</evidence>
<keyword evidence="4" id="KW-1185">Reference proteome</keyword>
<evidence type="ECO:0000313" key="4">
    <source>
        <dbReference type="Proteomes" id="UP000027866"/>
    </source>
</evidence>
<name>A0A074MGF4_9SPHN</name>
<evidence type="ECO:0000256" key="2">
    <source>
        <dbReference type="SAM" id="SignalP"/>
    </source>
</evidence>
<reference evidence="3 4" key="1">
    <citation type="submission" date="2014-04" db="EMBL/GenBank/DDBJ databases">
        <title>A comprehensive comparison of genomes of Erythrobacter spp. Strains.</title>
        <authorList>
            <person name="Zheng Q."/>
        </authorList>
    </citation>
    <scope>NUCLEOTIDE SEQUENCE [LARGE SCALE GENOMIC DNA]</scope>
    <source>
        <strain evidence="3 4">DSM 8509</strain>
    </source>
</reference>
<proteinExistence type="predicted"/>
<gene>
    <name evidence="3" type="ORF">EH32_14840</name>
</gene>
<keyword evidence="2" id="KW-0732">Signal</keyword>
<feature type="region of interest" description="Disordered" evidence="1">
    <location>
        <begin position="106"/>
        <end position="142"/>
    </location>
</feature>
<accession>A0A074MGF4</accession>
<feature type="chain" id="PRO_5001699282" evidence="2">
    <location>
        <begin position="24"/>
        <end position="185"/>
    </location>
</feature>
<dbReference type="EMBL" id="JMIX01000009">
    <property type="protein sequence ID" value="KEO92534.1"/>
    <property type="molecule type" value="Genomic_DNA"/>
</dbReference>